<dbReference type="PANTHER" id="PTHR30185:SF15">
    <property type="entry name" value="CRYPTIC BETA-GLUCOSIDE BGL OPERON ANTITERMINATOR"/>
    <property type="match status" value="1"/>
</dbReference>
<feature type="domain" description="PRD" evidence="2">
    <location>
        <begin position="171"/>
        <end position="261"/>
    </location>
</feature>
<sequence length="261" mass="30270">MKIEKVYNNNVVQAKSSSGDEIILMGAGLGFQKRAGDELDESRIEKTFVLYDSDKLEDFSQLYHTLPEAEIDLVLELIAYAKEELDVTFETSFYIGLADHIHYAIERNRNNLPVQNPLSWEIRKFFPKEYQLGRKAVQMIFERLYLLLPEDEISSIALHFINAQKEKSISSESYRVTKIVRDILGIVRLYYGQVTDEDSISYNRFVTHIQYFAQRVSSGLVQGKNDSFLYEQVKLNYPQAFSCTQKIKAYVLSSYDFDMSL</sequence>
<keyword evidence="4" id="KW-1185">Reference proteome</keyword>
<dbReference type="InterPro" id="IPR004341">
    <property type="entry name" value="CAT_RNA-bd_dom"/>
</dbReference>
<accession>A0A380KA19</accession>
<dbReference type="SUPFAM" id="SSF63520">
    <property type="entry name" value="PTS-regulatory domain, PRD"/>
    <property type="match status" value="2"/>
</dbReference>
<dbReference type="Proteomes" id="UP000254924">
    <property type="component" value="Unassembled WGS sequence"/>
</dbReference>
<keyword evidence="1" id="KW-0677">Repeat</keyword>
<dbReference type="Gene3D" id="1.10.1790.10">
    <property type="entry name" value="PRD domain"/>
    <property type="match status" value="2"/>
</dbReference>
<dbReference type="InterPro" id="IPR011608">
    <property type="entry name" value="PRD"/>
</dbReference>
<dbReference type="GO" id="GO:0003723">
    <property type="term" value="F:RNA binding"/>
    <property type="evidence" value="ECO:0007669"/>
    <property type="project" value="InterPro"/>
</dbReference>
<dbReference type="PANTHER" id="PTHR30185">
    <property type="entry name" value="CRYPTIC BETA-GLUCOSIDE BGL OPERON ANTITERMINATOR"/>
    <property type="match status" value="1"/>
</dbReference>
<organism evidence="3 4">
    <name type="scientific">Streptococcus hyointestinalis</name>
    <dbReference type="NCBI Taxonomy" id="1337"/>
    <lineage>
        <taxon>Bacteria</taxon>
        <taxon>Bacillati</taxon>
        <taxon>Bacillota</taxon>
        <taxon>Bacilli</taxon>
        <taxon>Lactobacillales</taxon>
        <taxon>Streptococcaceae</taxon>
        <taxon>Streptococcus</taxon>
    </lineage>
</organism>
<dbReference type="AlphaFoldDB" id="A0A380KA19"/>
<dbReference type="Pfam" id="PF00874">
    <property type="entry name" value="PRD"/>
    <property type="match status" value="2"/>
</dbReference>
<dbReference type="GO" id="GO:0006355">
    <property type="term" value="P:regulation of DNA-templated transcription"/>
    <property type="evidence" value="ECO:0007669"/>
    <property type="project" value="InterPro"/>
</dbReference>
<proteinExistence type="predicted"/>
<name>A0A380KA19_9STRE</name>
<evidence type="ECO:0000313" key="4">
    <source>
        <dbReference type="Proteomes" id="UP000254924"/>
    </source>
</evidence>
<dbReference type="Gene3D" id="2.30.24.10">
    <property type="entry name" value="CAT RNA-binding domain"/>
    <property type="match status" value="1"/>
</dbReference>
<dbReference type="InterPro" id="IPR036650">
    <property type="entry name" value="CAT_RNA-bd_dom_sf"/>
</dbReference>
<dbReference type="EMBL" id="UHFN01000007">
    <property type="protein sequence ID" value="SUN61147.1"/>
    <property type="molecule type" value="Genomic_DNA"/>
</dbReference>
<protein>
    <submittedName>
        <fullName evidence="3">Beta-glucoside operon transcriptional antiterminator</fullName>
    </submittedName>
</protein>
<evidence type="ECO:0000259" key="2">
    <source>
        <dbReference type="PROSITE" id="PS51372"/>
    </source>
</evidence>
<dbReference type="NCBIfam" id="NF046042">
    <property type="entry name" value="LicT"/>
    <property type="match status" value="1"/>
</dbReference>
<reference evidence="3 4" key="1">
    <citation type="submission" date="2018-06" db="EMBL/GenBank/DDBJ databases">
        <authorList>
            <consortium name="Pathogen Informatics"/>
            <person name="Doyle S."/>
        </authorList>
    </citation>
    <scope>NUCLEOTIDE SEQUENCE [LARGE SCALE GENOMIC DNA]</scope>
    <source>
        <strain evidence="3 4">NCTC12224</strain>
    </source>
</reference>
<dbReference type="InterPro" id="IPR036634">
    <property type="entry name" value="PRD_sf"/>
</dbReference>
<dbReference type="InterPro" id="IPR050661">
    <property type="entry name" value="BglG_antiterminators"/>
</dbReference>
<evidence type="ECO:0000313" key="3">
    <source>
        <dbReference type="EMBL" id="SUN61147.1"/>
    </source>
</evidence>
<dbReference type="PROSITE" id="PS51372">
    <property type="entry name" value="PRD_2"/>
    <property type="match status" value="2"/>
</dbReference>
<dbReference type="Pfam" id="PF03123">
    <property type="entry name" value="CAT_RBD"/>
    <property type="match status" value="1"/>
</dbReference>
<evidence type="ECO:0000256" key="1">
    <source>
        <dbReference type="ARBA" id="ARBA00022737"/>
    </source>
</evidence>
<feature type="domain" description="PRD" evidence="2">
    <location>
        <begin position="65"/>
        <end position="170"/>
    </location>
</feature>
<dbReference type="SMART" id="SM01061">
    <property type="entry name" value="CAT_RBD"/>
    <property type="match status" value="1"/>
</dbReference>
<dbReference type="SUPFAM" id="SSF50151">
    <property type="entry name" value="SacY-like RNA-binding domain"/>
    <property type="match status" value="1"/>
</dbReference>
<gene>
    <name evidence="3" type="primary">bglG</name>
    <name evidence="3" type="ORF">NCTC12224_01349</name>
</gene>